<feature type="region of interest" description="Disordered" evidence="1">
    <location>
        <begin position="310"/>
        <end position="353"/>
    </location>
</feature>
<feature type="region of interest" description="Disordered" evidence="1">
    <location>
        <begin position="531"/>
        <end position="551"/>
    </location>
</feature>
<dbReference type="Proteomes" id="UP000799776">
    <property type="component" value="Unassembled WGS sequence"/>
</dbReference>
<feature type="compositionally biased region" description="Basic and acidic residues" evidence="1">
    <location>
        <begin position="385"/>
        <end position="403"/>
    </location>
</feature>
<feature type="region of interest" description="Disordered" evidence="1">
    <location>
        <begin position="272"/>
        <end position="293"/>
    </location>
</feature>
<feature type="region of interest" description="Disordered" evidence="1">
    <location>
        <begin position="369"/>
        <end position="465"/>
    </location>
</feature>
<sequence>MAPPDKPQDARLSYLTSELHQNMGDDIFRLDKPIQYSLHSSEELRLEKYEDARIREIVVDYVKVPPKQPLNGVEDQPSATDSRPLRAAGSTRDIKESASDNHTGFLFGQKYSLPPGILQSNNVPSLFGGNGSMKLSALAQCSLAPTEVTDVQGIMKACSASTSAPSIPQGATSNFSAPPGSVKLSPVPTEAEPKSINGTAALLGPLPGMMKTDETGKSKKVESLVPAKKVQVSPSPVEEPETTNVRRWRDLLSPEDIEETVAHKERLLEQKRALNPLPTSDLPETGEPSTTTAYNDLASSGHDSGNFLVPGTPSVQTPCKKYTEDELPEQDKVRQEERHAPTAASSTKEPELLRLSQIDRELDKLMEACKPPQLHSSGTPLQAKTKWEDRHLPTVSKPTKEPELLSVSQINRELDKLRDGQTPLQYVHPVSPGSRKSERPAEANREPKNRSATPKASHTEEPELLRLSQINKELEKLDKQRKPLQSHPPEVPPQGKAKCGPREPTMANNTSEPELLRLSQIDKELDKLRDRQPIAGPDDIGTFNPGQSGQGVRVVEGSKTEFKDVNLFITRVQEENLSRPVNVLQCLRGDALEWYLGELNDTERSVLRHDTAEAWCTSLRKRFAMPTEIAEKTLQAIRFQMEDAADLNFNITAYTSRFGRVARNVSGDRDLAKDLYESFRNAGPVFEVLRAPVEGESFASYIIYLRTMQLRIHEIAVTMSGHSGSKALTLELLHRHNASECRPDSASGEVSAGKAKSAPSGPKTDAGEGQQRQPQVTDDARSVFGVPTPITPRIVDPALGRHSMNWIPT</sequence>
<dbReference type="OrthoDB" id="446168at2759"/>
<dbReference type="AlphaFoldDB" id="A0A9P4HP13"/>
<feature type="region of interest" description="Disordered" evidence="1">
    <location>
        <begin position="66"/>
        <end position="99"/>
    </location>
</feature>
<feature type="compositionally biased region" description="Basic and acidic residues" evidence="1">
    <location>
        <begin position="321"/>
        <end position="340"/>
    </location>
</feature>
<evidence type="ECO:0000313" key="3">
    <source>
        <dbReference type="Proteomes" id="UP000799776"/>
    </source>
</evidence>
<keyword evidence="3" id="KW-1185">Reference proteome</keyword>
<organism evidence="2 3">
    <name type="scientific">Saccharata proteae CBS 121410</name>
    <dbReference type="NCBI Taxonomy" id="1314787"/>
    <lineage>
        <taxon>Eukaryota</taxon>
        <taxon>Fungi</taxon>
        <taxon>Dikarya</taxon>
        <taxon>Ascomycota</taxon>
        <taxon>Pezizomycotina</taxon>
        <taxon>Dothideomycetes</taxon>
        <taxon>Dothideomycetes incertae sedis</taxon>
        <taxon>Botryosphaeriales</taxon>
        <taxon>Saccharataceae</taxon>
        <taxon>Saccharata</taxon>
    </lineage>
</organism>
<feature type="region of interest" description="Disordered" evidence="1">
    <location>
        <begin position="739"/>
        <end position="795"/>
    </location>
</feature>
<gene>
    <name evidence="2" type="ORF">K490DRAFT_68915</name>
</gene>
<accession>A0A9P4HP13</accession>
<feature type="region of interest" description="Disordered" evidence="1">
    <location>
        <begin position="216"/>
        <end position="243"/>
    </location>
</feature>
<name>A0A9P4HP13_9PEZI</name>
<feature type="compositionally biased region" description="Basic and acidic residues" evidence="1">
    <location>
        <begin position="435"/>
        <end position="449"/>
    </location>
</feature>
<evidence type="ECO:0000256" key="1">
    <source>
        <dbReference type="SAM" id="MobiDB-lite"/>
    </source>
</evidence>
<feature type="region of interest" description="Disordered" evidence="1">
    <location>
        <begin position="161"/>
        <end position="193"/>
    </location>
</feature>
<evidence type="ECO:0000313" key="2">
    <source>
        <dbReference type="EMBL" id="KAF2084307.1"/>
    </source>
</evidence>
<comment type="caution">
    <text evidence="2">The sequence shown here is derived from an EMBL/GenBank/DDBJ whole genome shotgun (WGS) entry which is preliminary data.</text>
</comment>
<feature type="compositionally biased region" description="Polar residues" evidence="1">
    <location>
        <begin position="161"/>
        <end position="176"/>
    </location>
</feature>
<reference evidence="2" key="1">
    <citation type="journal article" date="2020" name="Stud. Mycol.">
        <title>101 Dothideomycetes genomes: a test case for predicting lifestyles and emergence of pathogens.</title>
        <authorList>
            <person name="Haridas S."/>
            <person name="Albert R."/>
            <person name="Binder M."/>
            <person name="Bloem J."/>
            <person name="Labutti K."/>
            <person name="Salamov A."/>
            <person name="Andreopoulos B."/>
            <person name="Baker S."/>
            <person name="Barry K."/>
            <person name="Bills G."/>
            <person name="Bluhm B."/>
            <person name="Cannon C."/>
            <person name="Castanera R."/>
            <person name="Culley D."/>
            <person name="Daum C."/>
            <person name="Ezra D."/>
            <person name="Gonzalez J."/>
            <person name="Henrissat B."/>
            <person name="Kuo A."/>
            <person name="Liang C."/>
            <person name="Lipzen A."/>
            <person name="Lutzoni F."/>
            <person name="Magnuson J."/>
            <person name="Mondo S."/>
            <person name="Nolan M."/>
            <person name="Ohm R."/>
            <person name="Pangilinan J."/>
            <person name="Park H.-J."/>
            <person name="Ramirez L."/>
            <person name="Alfaro M."/>
            <person name="Sun H."/>
            <person name="Tritt A."/>
            <person name="Yoshinaga Y."/>
            <person name="Zwiers L.-H."/>
            <person name="Turgeon B."/>
            <person name="Goodwin S."/>
            <person name="Spatafora J."/>
            <person name="Crous P."/>
            <person name="Grigoriev I."/>
        </authorList>
    </citation>
    <scope>NUCLEOTIDE SEQUENCE</scope>
    <source>
        <strain evidence="2">CBS 121410</strain>
    </source>
</reference>
<dbReference type="EMBL" id="ML978743">
    <property type="protein sequence ID" value="KAF2084307.1"/>
    <property type="molecule type" value="Genomic_DNA"/>
</dbReference>
<proteinExistence type="predicted"/>
<protein>
    <submittedName>
        <fullName evidence="2">Uncharacterized protein</fullName>
    </submittedName>
</protein>
<feature type="region of interest" description="Disordered" evidence="1">
    <location>
        <begin position="479"/>
        <end position="514"/>
    </location>
</feature>